<dbReference type="GO" id="GO:0000049">
    <property type="term" value="F:tRNA binding"/>
    <property type="evidence" value="ECO:0007669"/>
    <property type="project" value="InterPro"/>
</dbReference>
<organism evidence="4 5">
    <name type="scientific">Romanomermis culicivorax</name>
    <name type="common">Nematode worm</name>
    <dbReference type="NCBI Taxonomy" id="13658"/>
    <lineage>
        <taxon>Eukaryota</taxon>
        <taxon>Metazoa</taxon>
        <taxon>Ecdysozoa</taxon>
        <taxon>Nematoda</taxon>
        <taxon>Enoplea</taxon>
        <taxon>Dorylaimia</taxon>
        <taxon>Mermithida</taxon>
        <taxon>Mermithoidea</taxon>
        <taxon>Mermithidae</taxon>
        <taxon>Romanomermis</taxon>
    </lineage>
</organism>
<comment type="similarity">
    <text evidence="3">Belongs to the CTU2/NCS2 family.</text>
</comment>
<dbReference type="Pfam" id="PF10288">
    <property type="entry name" value="CTU2"/>
    <property type="match status" value="1"/>
</dbReference>
<dbReference type="InterPro" id="IPR019407">
    <property type="entry name" value="CTU2"/>
</dbReference>
<comment type="function">
    <text evidence="3">Plays a central role in 2-thiolation of mcm(5)S(2)U at tRNA wobble positions of tRNA(Lys), tRNA(Glu) and tRNA(Gln). May act by forming a heterodimer with NCS6/CTU1 that ligates sulfur from thiocarboxylated URM1 onto the uridine of tRNAs at wobble position.</text>
</comment>
<evidence type="ECO:0000313" key="5">
    <source>
        <dbReference type="WBParaSite" id="nRc.2.0.1.t05156-RA"/>
    </source>
</evidence>
<accession>A0A915HUD6</accession>
<dbReference type="HAMAP" id="MF_03054">
    <property type="entry name" value="CTU2"/>
    <property type="match status" value="1"/>
</dbReference>
<dbReference type="InterPro" id="IPR014729">
    <property type="entry name" value="Rossmann-like_a/b/a_fold"/>
</dbReference>
<dbReference type="PANTHER" id="PTHR20882:SF14">
    <property type="entry name" value="CYTOPLASMIC TRNA 2-THIOLATION PROTEIN 2"/>
    <property type="match status" value="1"/>
</dbReference>
<protein>
    <recommendedName>
        <fullName evidence="3">Cytoplasmic tRNA 2-thiolation protein 2</fullName>
    </recommendedName>
</protein>
<dbReference type="OMA" id="CHACRNI"/>
<dbReference type="GO" id="GO:0005829">
    <property type="term" value="C:cytosol"/>
    <property type="evidence" value="ECO:0007669"/>
    <property type="project" value="TreeGrafter"/>
</dbReference>
<dbReference type="GO" id="GO:0032447">
    <property type="term" value="P:protein urmylation"/>
    <property type="evidence" value="ECO:0007669"/>
    <property type="project" value="UniProtKB-UniRule"/>
</dbReference>
<evidence type="ECO:0000256" key="3">
    <source>
        <dbReference type="HAMAP-Rule" id="MF_03054"/>
    </source>
</evidence>
<dbReference type="GO" id="GO:0016779">
    <property type="term" value="F:nucleotidyltransferase activity"/>
    <property type="evidence" value="ECO:0007669"/>
    <property type="project" value="UniProtKB-UniRule"/>
</dbReference>
<comment type="pathway">
    <text evidence="3">tRNA modification; 5-methoxycarbonylmethyl-2-thiouridine-tRNA biosynthesis.</text>
</comment>
<dbReference type="GO" id="GO:0002143">
    <property type="term" value="P:tRNA wobble position uridine thiolation"/>
    <property type="evidence" value="ECO:0007669"/>
    <property type="project" value="TreeGrafter"/>
</dbReference>
<evidence type="ECO:0000313" key="4">
    <source>
        <dbReference type="Proteomes" id="UP000887565"/>
    </source>
</evidence>
<keyword evidence="1 3" id="KW-0963">Cytoplasm</keyword>
<dbReference type="Proteomes" id="UP000887565">
    <property type="component" value="Unplaced"/>
</dbReference>
<name>A0A915HUD6_ROMCU</name>
<dbReference type="GO" id="GO:0016783">
    <property type="term" value="F:sulfurtransferase activity"/>
    <property type="evidence" value="ECO:0007669"/>
    <property type="project" value="TreeGrafter"/>
</dbReference>
<evidence type="ECO:0000256" key="1">
    <source>
        <dbReference type="ARBA" id="ARBA00022490"/>
    </source>
</evidence>
<keyword evidence="2 3" id="KW-0819">tRNA processing</keyword>
<dbReference type="AlphaFoldDB" id="A0A915HUD6"/>
<dbReference type="Gene3D" id="3.40.50.620">
    <property type="entry name" value="HUPs"/>
    <property type="match status" value="1"/>
</dbReference>
<sequence>MTKQCVKCPQAGVVRLNHKDSYCRSCFLHYVNHRFRSTLGKRRIFDKDEPVLICFSGGLSSSALLDLVYKATEGLDDKRLKVKPSVLLLIENHQLITSDIITTLKKYSPVIPVHLAYLSEVLYSDDNFRLHTSTDFRSDACPVDIRAEASLSELLKSVRSETSLLDLYERLKLLALMKCATKLKFSYLLLGHCSSILASNCFADVALGRGDQIVRKVDLVEKINLEIGHGSDSTNVTTVKPLRDIDIKALTFYNKFNEIETFINEPEEILRTRRNVHQLSIQRETSDFVVDLTSRFPSTVATLMSTASKLACASIPVENNATKSDLCFLCRHHILELDHIFELDSSKRCDTLDESSYCYGCRTILRDIDNLN</sequence>
<comment type="subcellular location">
    <subcellularLocation>
        <location evidence="3">Cytoplasm</location>
    </subcellularLocation>
</comment>
<dbReference type="WBParaSite" id="nRc.2.0.1.t05156-RA">
    <property type="protein sequence ID" value="nRc.2.0.1.t05156-RA"/>
    <property type="gene ID" value="nRc.2.0.1.g05156"/>
</dbReference>
<dbReference type="PANTHER" id="PTHR20882">
    <property type="entry name" value="CYTOPLASMIC TRNA 2-THIOLATION PROTEIN 2"/>
    <property type="match status" value="1"/>
</dbReference>
<dbReference type="SUPFAM" id="SSF52402">
    <property type="entry name" value="Adenine nucleotide alpha hydrolases-like"/>
    <property type="match status" value="1"/>
</dbReference>
<evidence type="ECO:0000256" key="2">
    <source>
        <dbReference type="ARBA" id="ARBA00022694"/>
    </source>
</evidence>
<proteinExistence type="inferred from homology"/>
<keyword evidence="4" id="KW-1185">Reference proteome</keyword>
<reference evidence="5" key="1">
    <citation type="submission" date="2022-11" db="UniProtKB">
        <authorList>
            <consortium name="WormBaseParasite"/>
        </authorList>
    </citation>
    <scope>IDENTIFICATION</scope>
</reference>